<dbReference type="EMBL" id="HG322949">
    <property type="protein sequence ID" value="CDG81129.1"/>
    <property type="molecule type" value="Genomic_DNA"/>
</dbReference>
<sequence>MKMPIIAAAVAAYAALITAWICSVLTTVRLPSAALFNPLF</sequence>
<reference evidence="1 2" key="1">
    <citation type="journal article" date="2015" name="Genome Announc.">
        <title>Genome Sequence of Mushroom Soft-Rot Pathogen Janthinobacterium agaricidamnosum.</title>
        <authorList>
            <person name="Graupner K."/>
            <person name="Lackner G."/>
            <person name="Hertweck C."/>
        </authorList>
    </citation>
    <scope>NUCLEOTIDE SEQUENCE [LARGE SCALE GENOMIC DNA]</scope>
    <source>
        <strain evidence="2">NBRC 102515 / DSM 9628</strain>
    </source>
</reference>
<evidence type="ECO:0000313" key="1">
    <source>
        <dbReference type="EMBL" id="CDG81129.1"/>
    </source>
</evidence>
<gene>
    <name evidence="1" type="ORF">GJA_469</name>
</gene>
<dbReference type="Proteomes" id="UP000027604">
    <property type="component" value="Chromosome I"/>
</dbReference>
<name>W0UX67_9BURK</name>
<dbReference type="AlphaFoldDB" id="W0UX67"/>
<dbReference type="HOGENOM" id="CLU_3290888_0_0_4"/>
<protein>
    <submittedName>
        <fullName evidence="1">Putative membrane protein</fullName>
    </submittedName>
</protein>
<accession>W0UX67</accession>
<dbReference type="RefSeq" id="WP_277914388.1">
    <property type="nucleotide sequence ID" value="NZ_BCTH01000023.1"/>
</dbReference>
<evidence type="ECO:0000313" key="2">
    <source>
        <dbReference type="Proteomes" id="UP000027604"/>
    </source>
</evidence>
<dbReference type="KEGG" id="jag:GJA_469"/>
<keyword evidence="2" id="KW-1185">Reference proteome</keyword>
<proteinExistence type="predicted"/>
<organism evidence="1 2">
    <name type="scientific">Janthinobacterium agaricidamnosum NBRC 102515 = DSM 9628</name>
    <dbReference type="NCBI Taxonomy" id="1349767"/>
    <lineage>
        <taxon>Bacteria</taxon>
        <taxon>Pseudomonadati</taxon>
        <taxon>Pseudomonadota</taxon>
        <taxon>Betaproteobacteria</taxon>
        <taxon>Burkholderiales</taxon>
        <taxon>Oxalobacteraceae</taxon>
        <taxon>Janthinobacterium</taxon>
    </lineage>
</organism>